<dbReference type="GO" id="GO:0005829">
    <property type="term" value="C:cytosol"/>
    <property type="evidence" value="ECO:0007669"/>
    <property type="project" value="TreeGrafter"/>
</dbReference>
<dbReference type="InterPro" id="IPR001650">
    <property type="entry name" value="Helicase_C-like"/>
</dbReference>
<dbReference type="PANTHER" id="PTHR47396:SF1">
    <property type="entry name" value="ATP-DEPENDENT HELICASE IRC3-RELATED"/>
    <property type="match status" value="1"/>
</dbReference>
<dbReference type="InterPro" id="IPR054347">
    <property type="entry name" value="TOTE_primase"/>
</dbReference>
<dbReference type="Pfam" id="PF22548">
    <property type="entry name" value="AEP-TOTE"/>
    <property type="match status" value="1"/>
</dbReference>
<dbReference type="SUPFAM" id="SSF52540">
    <property type="entry name" value="P-loop containing nucleoside triphosphate hydrolases"/>
    <property type="match status" value="2"/>
</dbReference>
<dbReference type="Pfam" id="PF04851">
    <property type="entry name" value="ResIII"/>
    <property type="match status" value="1"/>
</dbReference>
<dbReference type="CDD" id="cd17926">
    <property type="entry name" value="DEXHc_RE"/>
    <property type="match status" value="1"/>
</dbReference>
<dbReference type="Pfam" id="PF00271">
    <property type="entry name" value="Helicase_C"/>
    <property type="match status" value="1"/>
</dbReference>
<organism evidence="2 3">
    <name type="scientific">Paraburkholderia humisilvae</name>
    <dbReference type="NCBI Taxonomy" id="627669"/>
    <lineage>
        <taxon>Bacteria</taxon>
        <taxon>Pseudomonadati</taxon>
        <taxon>Pseudomonadota</taxon>
        <taxon>Betaproteobacteria</taxon>
        <taxon>Burkholderiales</taxon>
        <taxon>Burkholderiaceae</taxon>
        <taxon>Paraburkholderia</taxon>
    </lineage>
</organism>
<dbReference type="CDD" id="cd18785">
    <property type="entry name" value="SF2_C"/>
    <property type="match status" value="1"/>
</dbReference>
<dbReference type="PROSITE" id="PS51192">
    <property type="entry name" value="HELICASE_ATP_BIND_1"/>
    <property type="match status" value="1"/>
</dbReference>
<evidence type="ECO:0000259" key="1">
    <source>
        <dbReference type="PROSITE" id="PS51192"/>
    </source>
</evidence>
<dbReference type="SMART" id="SM00487">
    <property type="entry name" value="DEXDc"/>
    <property type="match status" value="1"/>
</dbReference>
<dbReference type="Gene3D" id="3.40.50.300">
    <property type="entry name" value="P-loop containing nucleotide triphosphate hydrolases"/>
    <property type="match status" value="2"/>
</dbReference>
<dbReference type="InterPro" id="IPR014001">
    <property type="entry name" value="Helicase_ATP-bd"/>
</dbReference>
<proteinExistence type="predicted"/>
<name>A0A6J5F6B3_9BURK</name>
<sequence length="832" mass="91816">MICNNERVRQPACSMGARVSAGEAMNEGNVLQADWENSTREELLAELTRLQAEIARLTALLPAQAKPVRVTRSTPSPAVRSTGAPVLSPEQKVQLFRRLFRGRTDVYPLRWESRNSGKSGYAPACANEWRAGICEKPRIRCADCGHRVLLTLDDQVVYTHLAGDRTVGLYPLMPDGTCYLLAVDFDEEGWREDAQAFRQSCLEMDVPVSLEISRSGNGAHAWIFFSSAVAARDARRMGSAIISHTCTRTRQLELTSYDRLFPNQDVLPKGGFGNLIALPLQKQPREHGWSVFVDDGFQPYADQWSYLASVQTMDGRDIEGVIFRATGGAHPLDVAFISEEDQAEPWKPAPAQPKRLAGTMPASLTLTLANQLYLEKAQLPQALLNRLIRLAAFQNPEFYRAQARGFSVWDKPRIIGRAENCPRHIALPRGCLDDVMTLLRDNDIACDVRDDRCTGEPLAVPFAGTLRDDQQAAVTDLLRHDTGILHAPTAFGKTVTAAAMIAQRGVNTLVLVHRRELLDQWRERLQSFLALDAREIGTIGGGKSKATGRIDVAMLQSVAPDGARGELLRRYGHVIVDECHHISADSFEAVLKGVNARYVLGLTATPVRRDSQQPVMFMLCGAIRHAAKSPAGAPQVLEVFPQRLTSAVDVAADAPIQAVFAQLAQDTPRTQMIAAAVRELYGQGRNVLVLTERTDHLESLQQMLQDTVQPLFVLHGRLGRKARVAQLAALDALAGDTPRVVLATGRLVGEGFDHPALDTLVLAMPVAWRGTLQQYAGRLHREHAGKTGVRVIDYVDGGHPVLQRMWEKRQRGYRAMGYQVRTPGEDIQLQLA</sequence>
<dbReference type="InterPro" id="IPR050742">
    <property type="entry name" value="Helicase_Restrict-Modif_Enz"/>
</dbReference>
<dbReference type="PANTHER" id="PTHR47396">
    <property type="entry name" value="TYPE I RESTRICTION ENZYME ECOKI R PROTEIN"/>
    <property type="match status" value="1"/>
</dbReference>
<evidence type="ECO:0000313" key="3">
    <source>
        <dbReference type="Proteomes" id="UP000494363"/>
    </source>
</evidence>
<protein>
    <recommendedName>
        <fullName evidence="1">Helicase ATP-binding domain-containing protein</fullName>
    </recommendedName>
</protein>
<dbReference type="AlphaFoldDB" id="A0A6J5F6B3"/>
<dbReference type="InterPro" id="IPR027417">
    <property type="entry name" value="P-loop_NTPase"/>
</dbReference>
<accession>A0A6J5F6B3</accession>
<evidence type="ECO:0000313" key="2">
    <source>
        <dbReference type="EMBL" id="CAB3774410.1"/>
    </source>
</evidence>
<gene>
    <name evidence="2" type="ORF">LMG29542_07789</name>
</gene>
<dbReference type="GO" id="GO:0016787">
    <property type="term" value="F:hydrolase activity"/>
    <property type="evidence" value="ECO:0007669"/>
    <property type="project" value="InterPro"/>
</dbReference>
<keyword evidence="3" id="KW-1185">Reference proteome</keyword>
<dbReference type="GO" id="GO:0003677">
    <property type="term" value="F:DNA binding"/>
    <property type="evidence" value="ECO:0007669"/>
    <property type="project" value="InterPro"/>
</dbReference>
<dbReference type="InterPro" id="IPR006935">
    <property type="entry name" value="Helicase/UvrB_N"/>
</dbReference>
<dbReference type="GO" id="GO:0005524">
    <property type="term" value="F:ATP binding"/>
    <property type="evidence" value="ECO:0007669"/>
    <property type="project" value="InterPro"/>
</dbReference>
<dbReference type="EMBL" id="CADIKH010000114">
    <property type="protein sequence ID" value="CAB3774410.1"/>
    <property type="molecule type" value="Genomic_DNA"/>
</dbReference>
<reference evidence="2 3" key="1">
    <citation type="submission" date="2020-04" db="EMBL/GenBank/DDBJ databases">
        <authorList>
            <person name="De Canck E."/>
        </authorList>
    </citation>
    <scope>NUCLEOTIDE SEQUENCE [LARGE SCALE GENOMIC DNA]</scope>
    <source>
        <strain evidence="2 3">LMG 29542</strain>
    </source>
</reference>
<feature type="domain" description="Helicase ATP-binding" evidence="1">
    <location>
        <begin position="474"/>
        <end position="624"/>
    </location>
</feature>
<dbReference type="Proteomes" id="UP000494363">
    <property type="component" value="Unassembled WGS sequence"/>
</dbReference>